<feature type="compositionally biased region" description="Pro residues" evidence="1">
    <location>
        <begin position="170"/>
        <end position="180"/>
    </location>
</feature>
<evidence type="ECO:0000256" key="1">
    <source>
        <dbReference type="SAM" id="MobiDB-lite"/>
    </source>
</evidence>
<feature type="compositionally biased region" description="Acidic residues" evidence="1">
    <location>
        <begin position="250"/>
        <end position="259"/>
    </location>
</feature>
<reference evidence="3" key="1">
    <citation type="submission" date="2009-11" db="EMBL/GenBank/DDBJ databases">
        <authorList>
            <consortium name="The Broad Institute Genome Sequencing Platform"/>
            <person name="Ward D."/>
            <person name="Feldgarden M."/>
            <person name="Earl A."/>
            <person name="Young S.K."/>
            <person name="Zeng Q."/>
            <person name="Koehrsen M."/>
            <person name="Alvarado L."/>
            <person name="Berlin A."/>
            <person name="Bochicchio J."/>
            <person name="Borenstein D."/>
            <person name="Chapman S.B."/>
            <person name="Chen Z."/>
            <person name="Engels R."/>
            <person name="Freedman E."/>
            <person name="Gellesch M."/>
            <person name="Goldberg J."/>
            <person name="Griggs A."/>
            <person name="Gujja S."/>
            <person name="Heilman E."/>
            <person name="Heiman D."/>
            <person name="Hepburn T."/>
            <person name="Howarth C."/>
            <person name="Jen D."/>
            <person name="Larson L."/>
            <person name="Lewis B."/>
            <person name="Mehta T."/>
            <person name="Park D."/>
            <person name="Pearson M."/>
            <person name="Roberts A."/>
            <person name="Saif S."/>
            <person name="Shea T."/>
            <person name="Shenoy N."/>
            <person name="Sisk P."/>
            <person name="Stolte C."/>
            <person name="Sykes S."/>
            <person name="Thomson T."/>
            <person name="Walk T."/>
            <person name="White J."/>
            <person name="Yandava C."/>
            <person name="Izard J."/>
            <person name="Baranova O.V."/>
            <person name="Blanton J.M."/>
            <person name="Tanner A.C."/>
            <person name="Dewhirst F.E."/>
            <person name="Haas B."/>
            <person name="Nusbaum C."/>
            <person name="Birren B."/>
        </authorList>
    </citation>
    <scope>NUCLEOTIDE SEQUENCE [LARGE SCALE GENOMIC DNA]</scope>
    <source>
        <strain evidence="3">1-1 BBBD Race 1</strain>
    </source>
</reference>
<accession>A0A180G613</accession>
<feature type="transmembrane region" description="Helical" evidence="2">
    <location>
        <begin position="395"/>
        <end position="416"/>
    </location>
</feature>
<dbReference type="OrthoDB" id="2507743at2759"/>
<dbReference type="EMBL" id="ADAS02000254">
    <property type="protein sequence ID" value="OAV87899.1"/>
    <property type="molecule type" value="Genomic_DNA"/>
</dbReference>
<protein>
    <submittedName>
        <fullName evidence="3 4">Uncharacterized protein</fullName>
    </submittedName>
</protein>
<feature type="transmembrane region" description="Helical" evidence="2">
    <location>
        <begin position="58"/>
        <end position="80"/>
    </location>
</feature>
<feature type="region of interest" description="Disordered" evidence="1">
    <location>
        <begin position="96"/>
        <end position="212"/>
    </location>
</feature>
<gene>
    <name evidence="3" type="ORF">PTTG_10940</name>
</gene>
<dbReference type="AlphaFoldDB" id="A0A180G613"/>
<feature type="compositionally biased region" description="Low complexity" evidence="1">
    <location>
        <begin position="307"/>
        <end position="326"/>
    </location>
</feature>
<reference evidence="4" key="4">
    <citation type="submission" date="2025-05" db="UniProtKB">
        <authorList>
            <consortium name="EnsemblFungi"/>
        </authorList>
    </citation>
    <scope>IDENTIFICATION</scope>
    <source>
        <strain evidence="4">isolate 1-1 / race 1 (BBBD)</strain>
    </source>
</reference>
<feature type="region of interest" description="Disordered" evidence="1">
    <location>
        <begin position="1"/>
        <end position="57"/>
    </location>
</feature>
<evidence type="ECO:0000313" key="5">
    <source>
        <dbReference type="Proteomes" id="UP000005240"/>
    </source>
</evidence>
<proteinExistence type="predicted"/>
<evidence type="ECO:0000313" key="3">
    <source>
        <dbReference type="EMBL" id="OAV87899.1"/>
    </source>
</evidence>
<keyword evidence="2" id="KW-0812">Transmembrane</keyword>
<reference evidence="4 5" key="3">
    <citation type="journal article" date="2017" name="G3 (Bethesda)">
        <title>Comparative analysis highlights variable genome content of wheat rusts and divergence of the mating loci.</title>
        <authorList>
            <person name="Cuomo C.A."/>
            <person name="Bakkeren G."/>
            <person name="Khalil H.B."/>
            <person name="Panwar V."/>
            <person name="Joly D."/>
            <person name="Linning R."/>
            <person name="Sakthikumar S."/>
            <person name="Song X."/>
            <person name="Adiconis X."/>
            <person name="Fan L."/>
            <person name="Goldberg J.M."/>
            <person name="Levin J.Z."/>
            <person name="Young S."/>
            <person name="Zeng Q."/>
            <person name="Anikster Y."/>
            <person name="Bruce M."/>
            <person name="Wang M."/>
            <person name="Yin C."/>
            <person name="McCallum B."/>
            <person name="Szabo L.J."/>
            <person name="Hulbert S."/>
            <person name="Chen X."/>
            <person name="Fellers J.P."/>
        </authorList>
    </citation>
    <scope>NUCLEOTIDE SEQUENCE</scope>
    <source>
        <strain evidence="5">Isolate 1-1 / race 1 (BBBD)</strain>
        <strain evidence="4">isolate 1-1 / race 1 (BBBD)</strain>
    </source>
</reference>
<dbReference type="VEuPathDB" id="FungiDB:PTTG_10940"/>
<name>A0A180G613_PUCT1</name>
<dbReference type="STRING" id="630390.A0A180G613"/>
<keyword evidence="2" id="KW-1133">Transmembrane helix</keyword>
<dbReference type="EnsemblFungi" id="PTTG_10940-t43_1">
    <property type="protein sequence ID" value="PTTG_10940-t43_1-p1"/>
    <property type="gene ID" value="PTTG_10940"/>
</dbReference>
<feature type="compositionally biased region" description="Pro residues" evidence="1">
    <location>
        <begin position="103"/>
        <end position="114"/>
    </location>
</feature>
<sequence>MALGVAGAENRTSRRKRTRAASSEHPPAQHPPHHDHRQPMTQEKEQQQQPAKKRRKGVAGILSTALDAALFTSAIGYAAYQFWCGRTLAEDEQDPHSFVAPISPRPIPAKPSPSSPASTHAAHPAAHQILSSPPPPPYEPRQADHPAPPHPPPRRPRLRASVSRLHPASRPAPPGPPAFRPPINFVLQPSAAAAMPAPRRTANPTRHHRLPVRRHTAQIDDELMADFVCSLDPYVPPPSDPLSPEHANDPEEEDEEDDPEMRAFKAQIQGLIVQGQAALASRPPLLPPIPNSHSPLLPPPHPPAPPIGARRAIPSTRASRSSSMPSTMPPPGRPPTGGNGSPIASSATYIPQNTSYISQAHPYQRRWFARSAHRDRLCASHGPRSRLSIHIDHPLLGESPVSSLFLLLFSSLVNHLHPSHTRIYIYIYIFSFLLAIFHSPSQTIASR</sequence>
<evidence type="ECO:0000256" key="2">
    <source>
        <dbReference type="SAM" id="Phobius"/>
    </source>
</evidence>
<keyword evidence="2" id="KW-0472">Membrane</keyword>
<feature type="region of interest" description="Disordered" evidence="1">
    <location>
        <begin position="230"/>
        <end position="260"/>
    </location>
</feature>
<feature type="transmembrane region" description="Helical" evidence="2">
    <location>
        <begin position="423"/>
        <end position="441"/>
    </location>
</feature>
<keyword evidence="5" id="KW-1185">Reference proteome</keyword>
<organism evidence="3">
    <name type="scientific">Puccinia triticina (isolate 1-1 / race 1 (BBBD))</name>
    <name type="common">Brown leaf rust fungus</name>
    <dbReference type="NCBI Taxonomy" id="630390"/>
    <lineage>
        <taxon>Eukaryota</taxon>
        <taxon>Fungi</taxon>
        <taxon>Dikarya</taxon>
        <taxon>Basidiomycota</taxon>
        <taxon>Pucciniomycotina</taxon>
        <taxon>Pucciniomycetes</taxon>
        <taxon>Pucciniales</taxon>
        <taxon>Pucciniaceae</taxon>
        <taxon>Puccinia</taxon>
    </lineage>
</organism>
<feature type="compositionally biased region" description="Pro residues" evidence="1">
    <location>
        <begin position="284"/>
        <end position="306"/>
    </location>
</feature>
<dbReference type="Proteomes" id="UP000005240">
    <property type="component" value="Unassembled WGS sequence"/>
</dbReference>
<feature type="region of interest" description="Disordered" evidence="1">
    <location>
        <begin position="282"/>
        <end position="345"/>
    </location>
</feature>
<reference evidence="3" key="2">
    <citation type="submission" date="2016-05" db="EMBL/GenBank/DDBJ databases">
        <title>Comparative analysis highlights variable genome content of wheat rusts and divergence of the mating loci.</title>
        <authorList>
            <person name="Cuomo C.A."/>
            <person name="Bakkeren G."/>
            <person name="Szabo L."/>
            <person name="Khalil H."/>
            <person name="Joly D."/>
            <person name="Goldberg J."/>
            <person name="Young S."/>
            <person name="Zeng Q."/>
            <person name="Fellers J."/>
        </authorList>
    </citation>
    <scope>NUCLEOTIDE SEQUENCE [LARGE SCALE GENOMIC DNA]</scope>
    <source>
        <strain evidence="3">1-1 BBBD Race 1</strain>
    </source>
</reference>
<feature type="compositionally biased region" description="Low complexity" evidence="1">
    <location>
        <begin position="115"/>
        <end position="127"/>
    </location>
</feature>
<feature type="compositionally biased region" description="Low complexity" evidence="1">
    <location>
        <begin position="191"/>
        <end position="204"/>
    </location>
</feature>
<evidence type="ECO:0000313" key="4">
    <source>
        <dbReference type="EnsemblFungi" id="PTTG_10940-t43_1-p1"/>
    </source>
</evidence>